<dbReference type="InterPro" id="IPR013216">
    <property type="entry name" value="Methyltransf_11"/>
</dbReference>
<dbReference type="Gene3D" id="3.40.50.150">
    <property type="entry name" value="Vaccinia Virus protein VP39"/>
    <property type="match status" value="1"/>
</dbReference>
<evidence type="ECO:0000259" key="4">
    <source>
        <dbReference type="Pfam" id="PF08241"/>
    </source>
</evidence>
<dbReference type="RefSeq" id="WP_394825526.1">
    <property type="nucleotide sequence ID" value="NZ_CP089984.1"/>
</dbReference>
<organism evidence="5 6">
    <name type="scientific">Pendulispora albinea</name>
    <dbReference type="NCBI Taxonomy" id="2741071"/>
    <lineage>
        <taxon>Bacteria</taxon>
        <taxon>Pseudomonadati</taxon>
        <taxon>Myxococcota</taxon>
        <taxon>Myxococcia</taxon>
        <taxon>Myxococcales</taxon>
        <taxon>Sorangiineae</taxon>
        <taxon>Pendulisporaceae</taxon>
        <taxon>Pendulispora</taxon>
    </lineage>
</organism>
<evidence type="ECO:0000313" key="5">
    <source>
        <dbReference type="EMBL" id="WXB15892.1"/>
    </source>
</evidence>
<evidence type="ECO:0000256" key="1">
    <source>
        <dbReference type="ARBA" id="ARBA00008361"/>
    </source>
</evidence>
<dbReference type="PANTHER" id="PTHR44942">
    <property type="entry name" value="METHYLTRANSF_11 DOMAIN-CONTAINING PROTEIN"/>
    <property type="match status" value="1"/>
</dbReference>
<dbReference type="InterPro" id="IPR051052">
    <property type="entry name" value="Diverse_substrate_MTase"/>
</dbReference>
<sequence length="272" mass="30607">MAPYIFDIGWSTGGEPHMVETAVLRTTFSSDVDSYDRLRPDYPPALVDWCLPRERPCAIVEIGCGSGQATKLFVESAARIVAIDLSAEMIEKAKYNLRAPNVAFIVGAFEDIELPAGPFDAVLSAQAIHWLDFDKAFARIRKLLRSGGRFASCWNALNLERNESLRRARDEILSVVPHFDKWPDSGRARFHAFEREWCSAIEDVFGNVESTTFSRDVLRERSWFLGWISTLSWWKALGPEQKSALEKSLPGMLPEVLEVRIDTLGIRADQGA</sequence>
<dbReference type="GO" id="GO:0032259">
    <property type="term" value="P:methylation"/>
    <property type="evidence" value="ECO:0007669"/>
    <property type="project" value="UniProtKB-KW"/>
</dbReference>
<accession>A0ABZ2LYE0</accession>
<protein>
    <submittedName>
        <fullName evidence="5">Class I SAM-dependent methyltransferase</fullName>
    </submittedName>
</protein>
<keyword evidence="6" id="KW-1185">Reference proteome</keyword>
<evidence type="ECO:0000313" key="6">
    <source>
        <dbReference type="Proteomes" id="UP001370348"/>
    </source>
</evidence>
<keyword evidence="2 5" id="KW-0489">Methyltransferase</keyword>
<dbReference type="InterPro" id="IPR029063">
    <property type="entry name" value="SAM-dependent_MTases_sf"/>
</dbReference>
<dbReference type="SUPFAM" id="SSF53335">
    <property type="entry name" value="S-adenosyl-L-methionine-dependent methyltransferases"/>
    <property type="match status" value="1"/>
</dbReference>
<evidence type="ECO:0000256" key="3">
    <source>
        <dbReference type="ARBA" id="ARBA00022679"/>
    </source>
</evidence>
<keyword evidence="3" id="KW-0808">Transferase</keyword>
<dbReference type="EMBL" id="CP089984">
    <property type="protein sequence ID" value="WXB15892.1"/>
    <property type="molecule type" value="Genomic_DNA"/>
</dbReference>
<dbReference type="Proteomes" id="UP001370348">
    <property type="component" value="Chromosome"/>
</dbReference>
<dbReference type="GO" id="GO:0008168">
    <property type="term" value="F:methyltransferase activity"/>
    <property type="evidence" value="ECO:0007669"/>
    <property type="project" value="UniProtKB-KW"/>
</dbReference>
<reference evidence="5 6" key="1">
    <citation type="submission" date="2021-12" db="EMBL/GenBank/DDBJ databases">
        <title>Discovery of the Pendulisporaceae a myxobacterial family with distinct sporulation behavior and unique specialized metabolism.</title>
        <authorList>
            <person name="Garcia R."/>
            <person name="Popoff A."/>
            <person name="Bader C.D."/>
            <person name="Loehr J."/>
            <person name="Walesch S."/>
            <person name="Walt C."/>
            <person name="Boldt J."/>
            <person name="Bunk B."/>
            <person name="Haeckl F.J.F.P.J."/>
            <person name="Gunesch A.P."/>
            <person name="Birkelbach J."/>
            <person name="Nuebel U."/>
            <person name="Pietschmann T."/>
            <person name="Bach T."/>
            <person name="Mueller R."/>
        </authorList>
    </citation>
    <scope>NUCLEOTIDE SEQUENCE [LARGE SCALE GENOMIC DNA]</scope>
    <source>
        <strain evidence="5 6">MSr11954</strain>
    </source>
</reference>
<evidence type="ECO:0000256" key="2">
    <source>
        <dbReference type="ARBA" id="ARBA00022603"/>
    </source>
</evidence>
<dbReference type="CDD" id="cd02440">
    <property type="entry name" value="AdoMet_MTases"/>
    <property type="match status" value="1"/>
</dbReference>
<proteinExistence type="inferred from homology"/>
<dbReference type="Pfam" id="PF08241">
    <property type="entry name" value="Methyltransf_11"/>
    <property type="match status" value="1"/>
</dbReference>
<comment type="similarity">
    <text evidence="1">Belongs to the methyltransferase superfamily.</text>
</comment>
<gene>
    <name evidence="5" type="ORF">LZC94_01180</name>
</gene>
<name>A0ABZ2LYE0_9BACT</name>
<dbReference type="PANTHER" id="PTHR44942:SF4">
    <property type="entry name" value="METHYLTRANSFERASE TYPE 11 DOMAIN-CONTAINING PROTEIN"/>
    <property type="match status" value="1"/>
</dbReference>
<feature type="domain" description="Methyltransferase type 11" evidence="4">
    <location>
        <begin position="60"/>
        <end position="151"/>
    </location>
</feature>